<keyword evidence="9" id="KW-0408">Iron</keyword>
<evidence type="ECO:0000256" key="12">
    <source>
        <dbReference type="SAM" id="Phobius"/>
    </source>
</evidence>
<feature type="transmembrane region" description="Helical" evidence="12">
    <location>
        <begin position="199"/>
        <end position="218"/>
    </location>
</feature>
<dbReference type="CDD" id="cd08761">
    <property type="entry name" value="Cyt_b561_CYB561D2_like"/>
    <property type="match status" value="1"/>
</dbReference>
<dbReference type="PANTHER" id="PTHR15422:SF45">
    <property type="entry name" value="CYTOCHROME B561 DOMAIN-CONTAINING PROTEIN"/>
    <property type="match status" value="1"/>
</dbReference>
<dbReference type="InterPro" id="IPR006593">
    <property type="entry name" value="Cyt_b561/ferric_Rdtase_TM"/>
</dbReference>
<proteinExistence type="predicted"/>
<dbReference type="Proteomes" id="UP001218188">
    <property type="component" value="Unassembled WGS sequence"/>
</dbReference>
<dbReference type="AlphaFoldDB" id="A0AAD6TDD7"/>
<feature type="transmembrane region" description="Helical" evidence="12">
    <location>
        <begin position="52"/>
        <end position="71"/>
    </location>
</feature>
<evidence type="ECO:0000256" key="2">
    <source>
        <dbReference type="ARBA" id="ARBA00004141"/>
    </source>
</evidence>
<dbReference type="Pfam" id="PF03188">
    <property type="entry name" value="Cytochrom_B561"/>
    <property type="match status" value="1"/>
</dbReference>
<evidence type="ECO:0000256" key="10">
    <source>
        <dbReference type="ARBA" id="ARBA00023136"/>
    </source>
</evidence>
<feature type="transmembrane region" description="Helical" evidence="12">
    <location>
        <begin position="77"/>
        <end position="99"/>
    </location>
</feature>
<dbReference type="SMART" id="SM00665">
    <property type="entry name" value="B561"/>
    <property type="match status" value="1"/>
</dbReference>
<feature type="domain" description="Cytochrome b561" evidence="13">
    <location>
        <begin position="82"/>
        <end position="213"/>
    </location>
</feature>
<keyword evidence="7" id="KW-0249">Electron transport</keyword>
<reference evidence="14" key="1">
    <citation type="submission" date="2023-03" db="EMBL/GenBank/DDBJ databases">
        <title>Massive genome expansion in bonnet fungi (Mycena s.s.) driven by repeated elements and novel gene families across ecological guilds.</title>
        <authorList>
            <consortium name="Lawrence Berkeley National Laboratory"/>
            <person name="Harder C.B."/>
            <person name="Miyauchi S."/>
            <person name="Viragh M."/>
            <person name="Kuo A."/>
            <person name="Thoen E."/>
            <person name="Andreopoulos B."/>
            <person name="Lu D."/>
            <person name="Skrede I."/>
            <person name="Drula E."/>
            <person name="Henrissat B."/>
            <person name="Morin E."/>
            <person name="Kohler A."/>
            <person name="Barry K."/>
            <person name="LaButti K."/>
            <person name="Morin E."/>
            <person name="Salamov A."/>
            <person name="Lipzen A."/>
            <person name="Mereny Z."/>
            <person name="Hegedus B."/>
            <person name="Baldrian P."/>
            <person name="Stursova M."/>
            <person name="Weitz H."/>
            <person name="Taylor A."/>
            <person name="Grigoriev I.V."/>
            <person name="Nagy L.G."/>
            <person name="Martin F."/>
            <person name="Kauserud H."/>
        </authorList>
    </citation>
    <scope>NUCLEOTIDE SEQUENCE</scope>
    <source>
        <strain evidence="14">CBHHK200</strain>
    </source>
</reference>
<dbReference type="GO" id="GO:0046872">
    <property type="term" value="F:metal ion binding"/>
    <property type="evidence" value="ECO:0007669"/>
    <property type="project" value="UniProtKB-KW"/>
</dbReference>
<evidence type="ECO:0000256" key="11">
    <source>
        <dbReference type="SAM" id="MobiDB-lite"/>
    </source>
</evidence>
<keyword evidence="10 12" id="KW-0472">Membrane</keyword>
<feature type="region of interest" description="Disordered" evidence="11">
    <location>
        <begin position="1"/>
        <end position="45"/>
    </location>
</feature>
<feature type="transmembrane region" description="Helical" evidence="12">
    <location>
        <begin position="119"/>
        <end position="139"/>
    </location>
</feature>
<dbReference type="EMBL" id="JARJCM010000010">
    <property type="protein sequence ID" value="KAJ7043260.1"/>
    <property type="molecule type" value="Genomic_DNA"/>
</dbReference>
<evidence type="ECO:0000259" key="13">
    <source>
        <dbReference type="SMART" id="SM00665"/>
    </source>
</evidence>
<evidence type="ECO:0000313" key="14">
    <source>
        <dbReference type="EMBL" id="KAJ7043260.1"/>
    </source>
</evidence>
<evidence type="ECO:0000256" key="7">
    <source>
        <dbReference type="ARBA" id="ARBA00022982"/>
    </source>
</evidence>
<protein>
    <recommendedName>
        <fullName evidence="13">Cytochrome b561 domain-containing protein</fullName>
    </recommendedName>
</protein>
<evidence type="ECO:0000256" key="5">
    <source>
        <dbReference type="ARBA" id="ARBA00022692"/>
    </source>
</evidence>
<evidence type="ECO:0000256" key="6">
    <source>
        <dbReference type="ARBA" id="ARBA00022723"/>
    </source>
</evidence>
<dbReference type="GO" id="GO:0016020">
    <property type="term" value="C:membrane"/>
    <property type="evidence" value="ECO:0007669"/>
    <property type="project" value="UniProtKB-SubCell"/>
</dbReference>
<evidence type="ECO:0000256" key="9">
    <source>
        <dbReference type="ARBA" id="ARBA00023004"/>
    </source>
</evidence>
<comment type="cofactor">
    <cofactor evidence="1">
        <name>heme b</name>
        <dbReference type="ChEBI" id="CHEBI:60344"/>
    </cofactor>
</comment>
<keyword evidence="6" id="KW-0479">Metal-binding</keyword>
<keyword evidence="5 12" id="KW-0812">Transmembrane</keyword>
<dbReference type="PANTHER" id="PTHR15422">
    <property type="entry name" value="OS05G0565100 PROTEIN"/>
    <property type="match status" value="1"/>
</dbReference>
<comment type="subcellular location">
    <subcellularLocation>
        <location evidence="2">Membrane</location>
        <topology evidence="2">Multi-pass membrane protein</topology>
    </subcellularLocation>
</comment>
<feature type="transmembrane region" description="Helical" evidence="12">
    <location>
        <begin position="230"/>
        <end position="247"/>
    </location>
</feature>
<keyword evidence="4" id="KW-0349">Heme</keyword>
<accession>A0AAD6TDD7</accession>
<dbReference type="GO" id="GO:0140575">
    <property type="term" value="F:transmembrane monodehydroascorbate reductase activity"/>
    <property type="evidence" value="ECO:0007669"/>
    <property type="project" value="InterPro"/>
</dbReference>
<organism evidence="14 15">
    <name type="scientific">Mycena alexandri</name>
    <dbReference type="NCBI Taxonomy" id="1745969"/>
    <lineage>
        <taxon>Eukaryota</taxon>
        <taxon>Fungi</taxon>
        <taxon>Dikarya</taxon>
        <taxon>Basidiomycota</taxon>
        <taxon>Agaricomycotina</taxon>
        <taxon>Agaricomycetes</taxon>
        <taxon>Agaricomycetidae</taxon>
        <taxon>Agaricales</taxon>
        <taxon>Marasmiineae</taxon>
        <taxon>Mycenaceae</taxon>
        <taxon>Mycena</taxon>
    </lineage>
</organism>
<sequence length="255" mass="27674">MDTSDPNAEDYELLLPAEQQTGGANGGVNTSKARQEDQMPGEGRRGDAVGKYAALTGAALFMAVTWVVVLVNDPVNTGVFALHPLLQSLSLLLFTYGILTLQPTSRPKTKTAGLARHQYAILCAAFPAIFFGTFAVMYNKYLHGAVHFRSWHGKIGIACIGWLFVQILLGGGSVWFGGAAFGGGVKAKAIWKYHRLSGYVLYGLLVTTAHLGGAWSNWGNKYCPKSMRVLAYWAALVACLAGVYMRVRPSKMKFY</sequence>
<evidence type="ECO:0000256" key="8">
    <source>
        <dbReference type="ARBA" id="ARBA00022989"/>
    </source>
</evidence>
<evidence type="ECO:0000256" key="1">
    <source>
        <dbReference type="ARBA" id="ARBA00001970"/>
    </source>
</evidence>
<keyword evidence="8 12" id="KW-1133">Transmembrane helix</keyword>
<dbReference type="InterPro" id="IPR045150">
    <property type="entry name" value="CYB561D1/2"/>
</dbReference>
<feature type="transmembrane region" description="Helical" evidence="12">
    <location>
        <begin position="151"/>
        <end position="178"/>
    </location>
</feature>
<evidence type="ECO:0000256" key="3">
    <source>
        <dbReference type="ARBA" id="ARBA00022448"/>
    </source>
</evidence>
<evidence type="ECO:0000313" key="15">
    <source>
        <dbReference type="Proteomes" id="UP001218188"/>
    </source>
</evidence>
<comment type="caution">
    <text evidence="14">The sequence shown here is derived from an EMBL/GenBank/DDBJ whole genome shotgun (WGS) entry which is preliminary data.</text>
</comment>
<feature type="compositionally biased region" description="Basic and acidic residues" evidence="11">
    <location>
        <begin position="33"/>
        <end position="45"/>
    </location>
</feature>
<evidence type="ECO:0000256" key="4">
    <source>
        <dbReference type="ARBA" id="ARBA00022617"/>
    </source>
</evidence>
<keyword evidence="3" id="KW-0813">Transport</keyword>
<feature type="compositionally biased region" description="Polar residues" evidence="11">
    <location>
        <begin position="18"/>
        <end position="32"/>
    </location>
</feature>
<dbReference type="Gene3D" id="1.20.120.1770">
    <property type="match status" value="1"/>
</dbReference>
<gene>
    <name evidence="14" type="ORF">C8F04DRAFT_1207717</name>
</gene>
<name>A0AAD6TDD7_9AGAR</name>
<keyword evidence="15" id="KW-1185">Reference proteome</keyword>